<organism evidence="2 3">
    <name type="scientific">Botrytis elliptica</name>
    <dbReference type="NCBI Taxonomy" id="278938"/>
    <lineage>
        <taxon>Eukaryota</taxon>
        <taxon>Fungi</taxon>
        <taxon>Dikarya</taxon>
        <taxon>Ascomycota</taxon>
        <taxon>Pezizomycotina</taxon>
        <taxon>Leotiomycetes</taxon>
        <taxon>Helotiales</taxon>
        <taxon>Sclerotiniaceae</taxon>
        <taxon>Botrytis</taxon>
    </lineage>
</organism>
<dbReference type="AlphaFoldDB" id="A0A4Z1ID92"/>
<evidence type="ECO:0000256" key="1">
    <source>
        <dbReference type="SAM" id="MobiDB-lite"/>
    </source>
</evidence>
<feature type="compositionally biased region" description="Polar residues" evidence="1">
    <location>
        <begin position="148"/>
        <end position="173"/>
    </location>
</feature>
<keyword evidence="3" id="KW-1185">Reference proteome</keyword>
<feature type="region of interest" description="Disordered" evidence="1">
    <location>
        <begin position="142"/>
        <end position="210"/>
    </location>
</feature>
<comment type="caution">
    <text evidence="2">The sequence shown here is derived from an EMBL/GenBank/DDBJ whole genome shotgun (WGS) entry which is preliminary data.</text>
</comment>
<reference evidence="2 3" key="1">
    <citation type="submission" date="2017-12" db="EMBL/GenBank/DDBJ databases">
        <title>Comparative genomics of Botrytis spp.</title>
        <authorList>
            <person name="Valero-Jimenez C.A."/>
            <person name="Tapia P."/>
            <person name="Veloso J."/>
            <person name="Silva-Moreno E."/>
            <person name="Staats M."/>
            <person name="Valdes J.H."/>
            <person name="Van Kan J.A.L."/>
        </authorList>
    </citation>
    <scope>NUCLEOTIDE SEQUENCE [LARGE SCALE GENOMIC DNA]</scope>
    <source>
        <strain evidence="2 3">Be9601</strain>
    </source>
</reference>
<feature type="compositionally biased region" description="Polar residues" evidence="1">
    <location>
        <begin position="200"/>
        <end position="209"/>
    </location>
</feature>
<accession>A0A4Z1ID92</accession>
<evidence type="ECO:0000313" key="3">
    <source>
        <dbReference type="Proteomes" id="UP000297229"/>
    </source>
</evidence>
<dbReference type="EMBL" id="PQXM01001371">
    <property type="protein sequence ID" value="TGO56920.1"/>
    <property type="molecule type" value="Genomic_DNA"/>
</dbReference>
<sequence>MWNKKSKIPSLSNTTLVTSILDKKQLSLSQICYFCGVVIEYRHHGVFKFFSMSCPRAKCTGIASTDIQNWIDHMESHKDASWNKPWSDLSKEEMCLMFCGQRIDASDLHIRAWIVEQRMKQQEKARDHILSFERAISTGEITLRPGTNIDTSQPRQRTNIDTSQPRQRTNIDTSQSRQRKASSQSSYPATSQAPHHETPSPISSSTARPSNLLRRYTPPLKQVCLGLLVAGGIWYYGIAGQTGSFVLYQGFCWTAALRGYKNLVEEYDPSTSSLSFADHCAQNGDRDVSNLIANERVATCVHEFSEN</sequence>
<name>A0A4Z1ID92_9HELO</name>
<evidence type="ECO:0000313" key="2">
    <source>
        <dbReference type="EMBL" id="TGO56920.1"/>
    </source>
</evidence>
<gene>
    <name evidence="2" type="ORF">BELL_1373g00010</name>
</gene>
<protein>
    <submittedName>
        <fullName evidence="2">Uncharacterized protein</fullName>
    </submittedName>
</protein>
<proteinExistence type="predicted"/>
<dbReference type="Proteomes" id="UP000297229">
    <property type="component" value="Unassembled WGS sequence"/>
</dbReference>